<dbReference type="InterPro" id="IPR051703">
    <property type="entry name" value="NF-kappa-B_Signaling_Reg"/>
</dbReference>
<dbReference type="EMBL" id="VSWD01000012">
    <property type="protein sequence ID" value="KAK3085331.1"/>
    <property type="molecule type" value="Genomic_DNA"/>
</dbReference>
<dbReference type="Proteomes" id="UP001186944">
    <property type="component" value="Unassembled WGS sequence"/>
</dbReference>
<evidence type="ECO:0000313" key="1">
    <source>
        <dbReference type="EMBL" id="KAK3085331.1"/>
    </source>
</evidence>
<keyword evidence="2" id="KW-1185">Reference proteome</keyword>
<dbReference type="PANTHER" id="PTHR46609">
    <property type="entry name" value="EXONUCLEASE, PHAGE-TYPE/RECB, C-TERMINAL DOMAIN-CONTAINING PROTEIN"/>
    <property type="match status" value="1"/>
</dbReference>
<reference evidence="1" key="1">
    <citation type="submission" date="2019-08" db="EMBL/GenBank/DDBJ databases">
        <title>The improved chromosome-level genome for the pearl oyster Pinctada fucata martensii using PacBio sequencing and Hi-C.</title>
        <authorList>
            <person name="Zheng Z."/>
        </authorList>
    </citation>
    <scope>NUCLEOTIDE SEQUENCE</scope>
    <source>
        <strain evidence="1">ZZ-2019</strain>
        <tissue evidence="1">Adductor muscle</tissue>
    </source>
</reference>
<dbReference type="Gene3D" id="3.90.320.10">
    <property type="match status" value="1"/>
</dbReference>
<protein>
    <submittedName>
        <fullName evidence="1">Uncharacterized protein</fullName>
    </submittedName>
</protein>
<dbReference type="GO" id="GO:0006281">
    <property type="term" value="P:DNA repair"/>
    <property type="evidence" value="ECO:0007669"/>
    <property type="project" value="UniProtKB-ARBA"/>
</dbReference>
<dbReference type="AlphaFoldDB" id="A0AA88XHA4"/>
<dbReference type="SUPFAM" id="SSF52980">
    <property type="entry name" value="Restriction endonuclease-like"/>
    <property type="match status" value="1"/>
</dbReference>
<organism evidence="1 2">
    <name type="scientific">Pinctada imbricata</name>
    <name type="common">Atlantic pearl-oyster</name>
    <name type="synonym">Pinctada martensii</name>
    <dbReference type="NCBI Taxonomy" id="66713"/>
    <lineage>
        <taxon>Eukaryota</taxon>
        <taxon>Metazoa</taxon>
        <taxon>Spiralia</taxon>
        <taxon>Lophotrochozoa</taxon>
        <taxon>Mollusca</taxon>
        <taxon>Bivalvia</taxon>
        <taxon>Autobranchia</taxon>
        <taxon>Pteriomorphia</taxon>
        <taxon>Pterioida</taxon>
        <taxon>Pterioidea</taxon>
        <taxon>Pteriidae</taxon>
        <taxon>Pinctada</taxon>
    </lineage>
</organism>
<dbReference type="InterPro" id="IPR011604">
    <property type="entry name" value="PDDEXK-like_dom_sf"/>
</dbReference>
<accession>A0AA88XHA4</accession>
<proteinExistence type="predicted"/>
<evidence type="ECO:0000313" key="2">
    <source>
        <dbReference type="Proteomes" id="UP001186944"/>
    </source>
</evidence>
<dbReference type="PANTHER" id="PTHR46609:SF8">
    <property type="entry name" value="YQAJ VIRAL RECOMBINASE DOMAIN-CONTAINING PROTEIN"/>
    <property type="match status" value="1"/>
</dbReference>
<comment type="caution">
    <text evidence="1">The sequence shown here is derived from an EMBL/GenBank/DDBJ whole genome shotgun (WGS) entry which is preliminary data.</text>
</comment>
<name>A0AA88XHA4_PINIB</name>
<dbReference type="InterPro" id="IPR011335">
    <property type="entry name" value="Restrct_endonuc-II-like"/>
</dbReference>
<sequence length="770" mass="88436">MAYGTDHEIDAIATLTAKIMPFLHPGLNYVEEGCARVSSARNPSFLVTSPDGTLRYDAFEEPVFMYENKCRAPNAFTAYSYYTIPHYYVPQLLCEMHAYQCKQLLFTCWSTQSTTAFSVRFDDDLWEECWTELIRVYEEKERPTRFSEKAKSLKERVKEFNKNNVDFIGEFLSCNAMKNSAEDGKSLDVGYYKSTLSKEKDIDNVLLSSLRDTLLLVQKWFDATYSVLRTVASEILVFMVNDLDRMHHVEFNNSHPIAYAMKGPNMTTSILRNMMNEIIKRCVEKGLNIAVTASDGQWHNYGVRDDDENPLTVHQLAKDFWATIRSKTKPQILSFFKKAYKITNVDEVNAKRIENGPLVVYGKKNEHPLFCRREIFRQTVNTDVSDTSSVGTDVSATHAVSCLEGDFLDGMDRETIEIIDETSFDIRSPSDLMQNQINFLQNELSLGQLFEESTMENTSMIQTEMSSNQCDGDIQSNRVTSKQSHLTEAFLSDDIYRVMLASLVDDEKAMAYRTWTNVTVQIFSQLFRSHESINKSFRKHELNICLKSVGDIFVKKGISVTSRSPKYKLVELFAFLHGLAEYDSTKSRSKPKKVQPISLHKLCSVELGNVPKDTLCVILAENEWRTTYDSWRSKNPATKVVKLENELVNVNWFSRPREDRDGKIRFHFTDACHILTCLRTKLCTTGIEGLDRKAWEEAALSKSTNLNISVVIDCVDKQDVSLARRMFDKDVQLFMEGTFDKEARFCEIVRSWFNAEDEPAISAIERCRQM</sequence>
<gene>
    <name evidence="1" type="ORF">FSP39_001627</name>
</gene>